<organism evidence="7">
    <name type="scientific">Notodromas monacha</name>
    <dbReference type="NCBI Taxonomy" id="399045"/>
    <lineage>
        <taxon>Eukaryota</taxon>
        <taxon>Metazoa</taxon>
        <taxon>Ecdysozoa</taxon>
        <taxon>Arthropoda</taxon>
        <taxon>Crustacea</taxon>
        <taxon>Oligostraca</taxon>
        <taxon>Ostracoda</taxon>
        <taxon>Podocopa</taxon>
        <taxon>Podocopida</taxon>
        <taxon>Cypridocopina</taxon>
        <taxon>Cypridoidea</taxon>
        <taxon>Cyprididae</taxon>
        <taxon>Notodromas</taxon>
    </lineage>
</organism>
<evidence type="ECO:0000256" key="1">
    <source>
        <dbReference type="ARBA" id="ARBA00022527"/>
    </source>
</evidence>
<dbReference type="PROSITE" id="PS50011">
    <property type="entry name" value="PROTEIN_KINASE_DOM"/>
    <property type="match status" value="1"/>
</dbReference>
<proteinExistence type="predicted"/>
<dbReference type="Proteomes" id="UP000678499">
    <property type="component" value="Unassembled WGS sequence"/>
</dbReference>
<evidence type="ECO:0000256" key="3">
    <source>
        <dbReference type="ARBA" id="ARBA00022741"/>
    </source>
</evidence>
<dbReference type="GO" id="GO:0005634">
    <property type="term" value="C:nucleus"/>
    <property type="evidence" value="ECO:0007669"/>
    <property type="project" value="TreeGrafter"/>
</dbReference>
<keyword evidence="8" id="KW-1185">Reference proteome</keyword>
<keyword evidence="4" id="KW-0418">Kinase</keyword>
<dbReference type="EMBL" id="CAJPEX010000531">
    <property type="protein sequence ID" value="CAG0916176.1"/>
    <property type="molecule type" value="Genomic_DNA"/>
</dbReference>
<protein>
    <recommendedName>
        <fullName evidence="6">Protein kinase domain-containing protein</fullName>
    </recommendedName>
</protein>
<dbReference type="OrthoDB" id="74764at2759"/>
<name>A0A7R9BIK8_9CRUS</name>
<dbReference type="SMART" id="SM00220">
    <property type="entry name" value="S_TKc"/>
    <property type="match status" value="1"/>
</dbReference>
<dbReference type="InterPro" id="IPR000719">
    <property type="entry name" value="Prot_kinase_dom"/>
</dbReference>
<dbReference type="Gene3D" id="1.10.510.10">
    <property type="entry name" value="Transferase(Phosphotransferase) domain 1"/>
    <property type="match status" value="1"/>
</dbReference>
<keyword evidence="5" id="KW-0067">ATP-binding</keyword>
<dbReference type="PANTHER" id="PTHR24342">
    <property type="entry name" value="SERINE/THREONINE-PROTEIN KINASE 17"/>
    <property type="match status" value="1"/>
</dbReference>
<dbReference type="Pfam" id="PF00069">
    <property type="entry name" value="Pkinase"/>
    <property type="match status" value="1"/>
</dbReference>
<evidence type="ECO:0000256" key="2">
    <source>
        <dbReference type="ARBA" id="ARBA00022679"/>
    </source>
</evidence>
<dbReference type="AlphaFoldDB" id="A0A7R9BIK8"/>
<reference evidence="7" key="1">
    <citation type="submission" date="2020-11" db="EMBL/GenBank/DDBJ databases">
        <authorList>
            <person name="Tran Van P."/>
        </authorList>
    </citation>
    <scope>NUCLEOTIDE SEQUENCE</scope>
</reference>
<keyword evidence="1" id="KW-0723">Serine/threonine-protein kinase</keyword>
<dbReference type="EMBL" id="OA882568">
    <property type="protein sequence ID" value="CAD7276024.1"/>
    <property type="molecule type" value="Genomic_DNA"/>
</dbReference>
<gene>
    <name evidence="7" type="ORF">NMOB1V02_LOCUS3803</name>
</gene>
<dbReference type="GO" id="GO:0043065">
    <property type="term" value="P:positive regulation of apoptotic process"/>
    <property type="evidence" value="ECO:0007669"/>
    <property type="project" value="TreeGrafter"/>
</dbReference>
<dbReference type="GO" id="GO:0035556">
    <property type="term" value="P:intracellular signal transduction"/>
    <property type="evidence" value="ECO:0007669"/>
    <property type="project" value="TreeGrafter"/>
</dbReference>
<dbReference type="Gene3D" id="3.30.200.20">
    <property type="entry name" value="Phosphorylase Kinase, domain 1"/>
    <property type="match status" value="1"/>
</dbReference>
<evidence type="ECO:0000256" key="5">
    <source>
        <dbReference type="ARBA" id="ARBA00022840"/>
    </source>
</evidence>
<dbReference type="InterPro" id="IPR011009">
    <property type="entry name" value="Kinase-like_dom_sf"/>
</dbReference>
<keyword evidence="3" id="KW-0547">Nucleotide-binding</keyword>
<evidence type="ECO:0000313" key="8">
    <source>
        <dbReference type="Proteomes" id="UP000678499"/>
    </source>
</evidence>
<dbReference type="GO" id="GO:0005524">
    <property type="term" value="F:ATP binding"/>
    <property type="evidence" value="ECO:0007669"/>
    <property type="project" value="UniProtKB-KW"/>
</dbReference>
<dbReference type="GO" id="GO:0004674">
    <property type="term" value="F:protein serine/threonine kinase activity"/>
    <property type="evidence" value="ECO:0007669"/>
    <property type="project" value="UniProtKB-KW"/>
</dbReference>
<evidence type="ECO:0000256" key="4">
    <source>
        <dbReference type="ARBA" id="ARBA00022777"/>
    </source>
</evidence>
<feature type="domain" description="Protein kinase" evidence="6">
    <location>
        <begin position="18"/>
        <end position="156"/>
    </location>
</feature>
<evidence type="ECO:0000313" key="7">
    <source>
        <dbReference type="EMBL" id="CAD7276024.1"/>
    </source>
</evidence>
<dbReference type="PANTHER" id="PTHR24342:SF12">
    <property type="entry name" value="DEATH-ASSOCIATED PROTEIN KINASE RELATED"/>
    <property type="match status" value="1"/>
</dbReference>
<evidence type="ECO:0000259" key="6">
    <source>
        <dbReference type="PROSITE" id="PS50011"/>
    </source>
</evidence>
<keyword evidence="2" id="KW-0808">Transferase</keyword>
<accession>A0A7R9BIK8</accession>
<dbReference type="SUPFAM" id="SSF56112">
    <property type="entry name" value="Protein kinase-like (PK-like)"/>
    <property type="match status" value="1"/>
</dbReference>
<sequence>MTMTTQADCRLLPNVPVSNPWADPGHGNFCEVFRCRRKDTGAYYAGKFVTLRRLGTSESIITSGALHEIAILDACRACPRMIRLYEIYQEKDRVVLILEYAAGGDFQSVLDEDQVPLESDVARFMRQILDGLGYMHDRHIVHMDIKALNAYLLQSR</sequence>